<feature type="domain" description="AsmA" evidence="1">
    <location>
        <begin position="2"/>
        <end position="188"/>
    </location>
</feature>
<name>A0A1T4WFG0_9BACT</name>
<dbReference type="OrthoDB" id="9810976at2"/>
<dbReference type="STRING" id="1121442.SAMN02745702_02136"/>
<gene>
    <name evidence="2" type="ORF">SAMN02745702_02136</name>
</gene>
<reference evidence="2 3" key="1">
    <citation type="submission" date="2017-02" db="EMBL/GenBank/DDBJ databases">
        <authorList>
            <person name="Peterson S.W."/>
        </authorList>
    </citation>
    <scope>NUCLEOTIDE SEQUENCE [LARGE SCALE GENOMIC DNA]</scope>
    <source>
        <strain evidence="2 3">DSM 18034</strain>
    </source>
</reference>
<dbReference type="InterPro" id="IPR007844">
    <property type="entry name" value="AsmA"/>
</dbReference>
<evidence type="ECO:0000313" key="3">
    <source>
        <dbReference type="Proteomes" id="UP000189733"/>
    </source>
</evidence>
<dbReference type="Pfam" id="PF05170">
    <property type="entry name" value="AsmA"/>
    <property type="match status" value="1"/>
</dbReference>
<dbReference type="Proteomes" id="UP000189733">
    <property type="component" value="Unassembled WGS sequence"/>
</dbReference>
<dbReference type="AlphaFoldDB" id="A0A1T4WFG0"/>
<dbReference type="RefSeq" id="WP_078685427.1">
    <property type="nucleotide sequence ID" value="NZ_FUYA01000007.1"/>
</dbReference>
<evidence type="ECO:0000313" key="2">
    <source>
        <dbReference type="EMBL" id="SKA75889.1"/>
    </source>
</evidence>
<organism evidence="2 3">
    <name type="scientific">Desulfobaculum bizertense DSM 18034</name>
    <dbReference type="NCBI Taxonomy" id="1121442"/>
    <lineage>
        <taxon>Bacteria</taxon>
        <taxon>Pseudomonadati</taxon>
        <taxon>Thermodesulfobacteriota</taxon>
        <taxon>Desulfovibrionia</taxon>
        <taxon>Desulfovibrionales</taxon>
        <taxon>Desulfovibrionaceae</taxon>
        <taxon>Desulfobaculum</taxon>
    </lineage>
</organism>
<dbReference type="EMBL" id="FUYA01000007">
    <property type="protein sequence ID" value="SKA75889.1"/>
    <property type="molecule type" value="Genomic_DNA"/>
</dbReference>
<accession>A0A1T4WFG0</accession>
<sequence>MKKILGISCLVLVLAVVGLGAYAIMSINPLVKRSIEDYGTRFTGTAVTLDSSDISIFDGRGSLKGFQIGNPAGYQSPHAIRIESVDVSMDTKSVTTDTIVIHSLRIDRPQLTLELSKKGTNIEEIRDHIAQRVRKHEAAQAAKAEKEGAADEKKADEPKEEKYVQIKDVDIIGTQVNVALTGLRKNLVTVKAGDIHIMDIGTDRKVTMSEAALIIVEAINNSVVESVPGLNKNSFEKGLDSVKEGLDEFGKGLQNFFNDLEK</sequence>
<protein>
    <submittedName>
        <fullName evidence="2">AsmA family protein</fullName>
    </submittedName>
</protein>
<proteinExistence type="predicted"/>
<evidence type="ECO:0000259" key="1">
    <source>
        <dbReference type="Pfam" id="PF05170"/>
    </source>
</evidence>
<keyword evidence="3" id="KW-1185">Reference proteome</keyword>